<dbReference type="Proteomes" id="UP000603912">
    <property type="component" value="Unassembled WGS sequence"/>
</dbReference>
<dbReference type="PROSITE" id="PS00626">
    <property type="entry name" value="RCC1_2"/>
    <property type="match status" value="1"/>
</dbReference>
<name>A0A917I8C6_9HYPH</name>
<organism evidence="2 3">
    <name type="scientific">Alsobacter metallidurans</name>
    <dbReference type="NCBI Taxonomy" id="340221"/>
    <lineage>
        <taxon>Bacteria</taxon>
        <taxon>Pseudomonadati</taxon>
        <taxon>Pseudomonadota</taxon>
        <taxon>Alphaproteobacteria</taxon>
        <taxon>Hyphomicrobiales</taxon>
        <taxon>Alsobacteraceae</taxon>
        <taxon>Alsobacter</taxon>
    </lineage>
</organism>
<evidence type="ECO:0000313" key="3">
    <source>
        <dbReference type="Proteomes" id="UP000603912"/>
    </source>
</evidence>
<evidence type="ECO:0000313" key="2">
    <source>
        <dbReference type="EMBL" id="GGH22417.1"/>
    </source>
</evidence>
<reference evidence="2" key="1">
    <citation type="journal article" date="2014" name="Int. J. Syst. Evol. Microbiol.">
        <title>Complete genome sequence of Corynebacterium casei LMG S-19264T (=DSM 44701T), isolated from a smear-ripened cheese.</title>
        <authorList>
            <consortium name="US DOE Joint Genome Institute (JGI-PGF)"/>
            <person name="Walter F."/>
            <person name="Albersmeier A."/>
            <person name="Kalinowski J."/>
            <person name="Ruckert C."/>
        </authorList>
    </citation>
    <scope>NUCLEOTIDE SEQUENCE</scope>
    <source>
        <strain evidence="2">CGMCC 1.12214</strain>
    </source>
</reference>
<proteinExistence type="predicted"/>
<comment type="caution">
    <text evidence="2">The sequence shown here is derived from an EMBL/GenBank/DDBJ whole genome shotgun (WGS) entry which is preliminary data.</text>
</comment>
<dbReference type="AlphaFoldDB" id="A0A917I8C6"/>
<reference evidence="2" key="2">
    <citation type="submission" date="2020-09" db="EMBL/GenBank/DDBJ databases">
        <authorList>
            <person name="Sun Q."/>
            <person name="Zhou Y."/>
        </authorList>
    </citation>
    <scope>NUCLEOTIDE SEQUENCE</scope>
    <source>
        <strain evidence="2">CGMCC 1.12214</strain>
    </source>
</reference>
<feature type="compositionally biased region" description="Gly residues" evidence="1">
    <location>
        <begin position="45"/>
        <end position="56"/>
    </location>
</feature>
<accession>A0A917I8C6</accession>
<dbReference type="EMBL" id="BMES01000002">
    <property type="protein sequence ID" value="GGH22417.1"/>
    <property type="molecule type" value="Genomic_DNA"/>
</dbReference>
<protein>
    <submittedName>
        <fullName evidence="2">Uncharacterized protein</fullName>
    </submittedName>
</protein>
<dbReference type="InterPro" id="IPR000408">
    <property type="entry name" value="Reg_chr_condens"/>
</dbReference>
<gene>
    <name evidence="2" type="ORF">GCM10007036_27430</name>
</gene>
<evidence type="ECO:0000256" key="1">
    <source>
        <dbReference type="SAM" id="MobiDB-lite"/>
    </source>
</evidence>
<sequence>MSSLPSNEVAFVAAGEGHGVAVRGLDPFSREPSPAAGEAIASEGFGSGSLGSGSLGRGSARRGPGLRAWLGYPRAVLTVALARGGGGFD</sequence>
<keyword evidence="3" id="KW-1185">Reference proteome</keyword>
<feature type="region of interest" description="Disordered" evidence="1">
    <location>
        <begin position="23"/>
        <end position="58"/>
    </location>
</feature>